<evidence type="ECO:0000313" key="3">
    <source>
        <dbReference type="Proteomes" id="UP000265964"/>
    </source>
</evidence>
<feature type="non-terminal residue" evidence="2">
    <location>
        <position position="1"/>
    </location>
</feature>
<reference evidence="2 3" key="1">
    <citation type="submission" date="2017-08" db="EMBL/GenBank/DDBJ databases">
        <title>Reclassification of Bisgaard taxon 37 and 44.</title>
        <authorList>
            <person name="Christensen H."/>
        </authorList>
    </citation>
    <scope>NUCLEOTIDE SEQUENCE [LARGE SCALE GENOMIC DNA]</scope>
    <source>
        <strain evidence="2 3">EEAB3T1</strain>
    </source>
</reference>
<proteinExistence type="predicted"/>
<dbReference type="Proteomes" id="UP000265964">
    <property type="component" value="Unassembled WGS sequence"/>
</dbReference>
<feature type="region of interest" description="Disordered" evidence="1">
    <location>
        <begin position="113"/>
        <end position="133"/>
    </location>
</feature>
<dbReference type="AlphaFoldDB" id="A0A3A1YES1"/>
<sequence>PNLSSVNAETTKISYYNGNLEYTLTDISDQEFNNFVTKYKQHPNCALFATNMKKVFDNNLKEVSDSVSNSSRNEFNSIFRQLQGRLINATPREQEFACYLFNRKLETVKNEVPDEVVGGDNKGLATEKSPSAK</sequence>
<name>A0A3A1YES1_9GAMM</name>
<comment type="caution">
    <text evidence="2">The sequence shown here is derived from an EMBL/GenBank/DDBJ whole genome shotgun (WGS) entry which is preliminary data.</text>
</comment>
<evidence type="ECO:0000313" key="2">
    <source>
        <dbReference type="EMBL" id="RIY34714.1"/>
    </source>
</evidence>
<protein>
    <submittedName>
        <fullName evidence="2">Uncharacterized protein</fullName>
    </submittedName>
</protein>
<gene>
    <name evidence="2" type="ORF">CKF59_05020</name>
</gene>
<dbReference type="RefSeq" id="WP_222985595.1">
    <property type="nucleotide sequence ID" value="NZ_NRJF01000133.1"/>
</dbReference>
<organism evidence="2 3">
    <name type="scientific">Psittacicella gerlachiana</name>
    <dbReference type="NCBI Taxonomy" id="2028574"/>
    <lineage>
        <taxon>Bacteria</taxon>
        <taxon>Pseudomonadati</taxon>
        <taxon>Pseudomonadota</taxon>
        <taxon>Gammaproteobacteria</taxon>
        <taxon>Pasteurellales</taxon>
        <taxon>Psittacicellaceae</taxon>
        <taxon>Psittacicella</taxon>
    </lineage>
</organism>
<dbReference type="EMBL" id="NRJF01000133">
    <property type="protein sequence ID" value="RIY34714.1"/>
    <property type="molecule type" value="Genomic_DNA"/>
</dbReference>
<keyword evidence="3" id="KW-1185">Reference proteome</keyword>
<accession>A0A3A1YES1</accession>
<evidence type="ECO:0000256" key="1">
    <source>
        <dbReference type="SAM" id="MobiDB-lite"/>
    </source>
</evidence>